<protein>
    <submittedName>
        <fullName evidence="2">Uncharacterized protein</fullName>
    </submittedName>
</protein>
<reference evidence="2 3" key="1">
    <citation type="journal article" date="2021" name="Sci. Rep.">
        <title>Chromosome anchoring in Senegalese sole (Solea senegalensis) reveals sex-associated markers and genome rearrangements in flatfish.</title>
        <authorList>
            <person name="Guerrero-Cozar I."/>
            <person name="Gomez-Garrido J."/>
            <person name="Berbel C."/>
            <person name="Martinez-Blanch J.F."/>
            <person name="Alioto T."/>
            <person name="Claros M.G."/>
            <person name="Gagnaire P.A."/>
            <person name="Manchado M."/>
        </authorList>
    </citation>
    <scope>NUCLEOTIDE SEQUENCE [LARGE SCALE GENOMIC DNA]</scope>
    <source>
        <strain evidence="2">Sse05_10M</strain>
    </source>
</reference>
<feature type="compositionally biased region" description="Basic residues" evidence="1">
    <location>
        <begin position="57"/>
        <end position="70"/>
    </location>
</feature>
<evidence type="ECO:0000256" key="1">
    <source>
        <dbReference type="SAM" id="MobiDB-lite"/>
    </source>
</evidence>
<comment type="caution">
    <text evidence="2">The sequence shown here is derived from an EMBL/GenBank/DDBJ whole genome shotgun (WGS) entry which is preliminary data.</text>
</comment>
<gene>
    <name evidence="2" type="ORF">JOB18_001780</name>
</gene>
<sequence>MFSKLKVTRLKAGFFLSAQCSRIKSWVSEEGKLISGSGVVTASGADRGPGGRGGGRGAKRCGKVQSHHAKAAGEGEEEQEKELKLPTTGGCGEG</sequence>
<evidence type="ECO:0000313" key="3">
    <source>
        <dbReference type="Proteomes" id="UP000693946"/>
    </source>
</evidence>
<feature type="region of interest" description="Disordered" evidence="1">
    <location>
        <begin position="39"/>
        <end position="94"/>
    </location>
</feature>
<keyword evidence="3" id="KW-1185">Reference proteome</keyword>
<feature type="compositionally biased region" description="Gly residues" evidence="1">
    <location>
        <begin position="47"/>
        <end position="56"/>
    </location>
</feature>
<dbReference type="EMBL" id="JAGKHQ010000006">
    <property type="protein sequence ID" value="KAG7513210.1"/>
    <property type="molecule type" value="Genomic_DNA"/>
</dbReference>
<organism evidence="2 3">
    <name type="scientific">Solea senegalensis</name>
    <name type="common">Senegalese sole</name>
    <dbReference type="NCBI Taxonomy" id="28829"/>
    <lineage>
        <taxon>Eukaryota</taxon>
        <taxon>Metazoa</taxon>
        <taxon>Chordata</taxon>
        <taxon>Craniata</taxon>
        <taxon>Vertebrata</taxon>
        <taxon>Euteleostomi</taxon>
        <taxon>Actinopterygii</taxon>
        <taxon>Neopterygii</taxon>
        <taxon>Teleostei</taxon>
        <taxon>Neoteleostei</taxon>
        <taxon>Acanthomorphata</taxon>
        <taxon>Carangaria</taxon>
        <taxon>Pleuronectiformes</taxon>
        <taxon>Pleuronectoidei</taxon>
        <taxon>Soleidae</taxon>
        <taxon>Solea</taxon>
    </lineage>
</organism>
<name>A0AAV6S8X7_SOLSE</name>
<proteinExistence type="predicted"/>
<dbReference type="AlphaFoldDB" id="A0AAV6S8X7"/>
<evidence type="ECO:0000313" key="2">
    <source>
        <dbReference type="EMBL" id="KAG7513210.1"/>
    </source>
</evidence>
<dbReference type="Proteomes" id="UP000693946">
    <property type="component" value="Linkage Group LG14"/>
</dbReference>
<accession>A0AAV6S8X7</accession>